<evidence type="ECO:0000313" key="3">
    <source>
        <dbReference type="Proteomes" id="UP000216446"/>
    </source>
</evidence>
<protein>
    <recommendedName>
        <fullName evidence="1">DinB-like domain-containing protein</fullName>
    </recommendedName>
</protein>
<dbReference type="AlphaFoldDB" id="A0A259U1E6"/>
<proteinExistence type="predicted"/>
<organism evidence="2 3">
    <name type="scientific">Rubricoccus marinus</name>
    <dbReference type="NCBI Taxonomy" id="716817"/>
    <lineage>
        <taxon>Bacteria</taxon>
        <taxon>Pseudomonadati</taxon>
        <taxon>Rhodothermota</taxon>
        <taxon>Rhodothermia</taxon>
        <taxon>Rhodothermales</taxon>
        <taxon>Rubricoccaceae</taxon>
        <taxon>Rubricoccus</taxon>
    </lineage>
</organism>
<dbReference type="Proteomes" id="UP000216446">
    <property type="component" value="Unassembled WGS sequence"/>
</dbReference>
<dbReference type="InterPro" id="IPR034660">
    <property type="entry name" value="DinB/YfiT-like"/>
</dbReference>
<name>A0A259U1E6_9BACT</name>
<dbReference type="OrthoDB" id="9793216at2"/>
<gene>
    <name evidence="2" type="ORF">BSZ36_12700</name>
</gene>
<dbReference type="Pfam" id="PF12867">
    <property type="entry name" value="DinB_2"/>
    <property type="match status" value="1"/>
</dbReference>
<comment type="caution">
    <text evidence="2">The sequence shown here is derived from an EMBL/GenBank/DDBJ whole genome shotgun (WGS) entry which is preliminary data.</text>
</comment>
<sequence>MTARPRPEEYAPFYAGYIDAVPDVDLFETLETQPVELDQLLAEADPDYAYEPGKWAVLQVIQHMADTERVFAFRALWWARGETSPLAGFDQDDWMPHAPEQSLGEAFTEFLAIRASTLALFQPLAPEAWGRGGEASGHHMTVRAAAWVLAGHVEHHTRILRERYGLG</sequence>
<feature type="domain" description="DinB-like" evidence="1">
    <location>
        <begin position="41"/>
        <end position="159"/>
    </location>
</feature>
<dbReference type="SUPFAM" id="SSF109854">
    <property type="entry name" value="DinB/YfiT-like putative metalloenzymes"/>
    <property type="match status" value="1"/>
</dbReference>
<reference evidence="2 3" key="1">
    <citation type="submission" date="2016-11" db="EMBL/GenBank/DDBJ databases">
        <title>Study of marine rhodopsin-containing bacteria.</title>
        <authorList>
            <person name="Yoshizawa S."/>
            <person name="Kumagai Y."/>
            <person name="Kogure K."/>
        </authorList>
    </citation>
    <scope>NUCLEOTIDE SEQUENCE [LARGE SCALE GENOMIC DNA]</scope>
    <source>
        <strain evidence="2 3">SG-29</strain>
    </source>
</reference>
<dbReference type="RefSeq" id="WP_094549499.1">
    <property type="nucleotide sequence ID" value="NZ_MQWB01000001.1"/>
</dbReference>
<dbReference type="InParanoid" id="A0A259U1E6"/>
<dbReference type="Gene3D" id="1.20.120.450">
    <property type="entry name" value="dinb family like domain"/>
    <property type="match status" value="1"/>
</dbReference>
<dbReference type="InterPro" id="IPR024775">
    <property type="entry name" value="DinB-like"/>
</dbReference>
<keyword evidence="3" id="KW-1185">Reference proteome</keyword>
<dbReference type="EMBL" id="MQWB01000001">
    <property type="protein sequence ID" value="OZC03766.1"/>
    <property type="molecule type" value="Genomic_DNA"/>
</dbReference>
<evidence type="ECO:0000313" key="2">
    <source>
        <dbReference type="EMBL" id="OZC03766.1"/>
    </source>
</evidence>
<evidence type="ECO:0000259" key="1">
    <source>
        <dbReference type="Pfam" id="PF12867"/>
    </source>
</evidence>
<accession>A0A259U1E6</accession>